<dbReference type="InterPro" id="IPR023574">
    <property type="entry name" value="Ribosomal_uL4_dom_sf"/>
</dbReference>
<dbReference type="EMBL" id="MK814632">
    <property type="protein sequence ID" value="QCI05457.1"/>
    <property type="molecule type" value="Genomic_DNA"/>
</dbReference>
<comment type="function">
    <text evidence="1">Probably binds the 23S rRNA.</text>
</comment>
<evidence type="ECO:0000256" key="4">
    <source>
        <dbReference type="ARBA" id="ARBA00022884"/>
    </source>
</evidence>
<dbReference type="GO" id="GO:1990904">
    <property type="term" value="C:ribonucleoprotein complex"/>
    <property type="evidence" value="ECO:0007669"/>
    <property type="project" value="UniProtKB-KW"/>
</dbReference>
<keyword evidence="5 10" id="KW-0689">Ribosomal protein</keyword>
<dbReference type="GO" id="GO:0006412">
    <property type="term" value="P:translation"/>
    <property type="evidence" value="ECO:0007669"/>
    <property type="project" value="InterPro"/>
</dbReference>
<geneLocation type="plastid" evidence="10"/>
<dbReference type="HAMAP" id="MF_01328_B">
    <property type="entry name" value="Ribosomal_uL4_B"/>
    <property type="match status" value="1"/>
</dbReference>
<dbReference type="GO" id="GO:0003735">
    <property type="term" value="F:structural constituent of ribosome"/>
    <property type="evidence" value="ECO:0007669"/>
    <property type="project" value="InterPro"/>
</dbReference>
<dbReference type="PANTHER" id="PTHR10746">
    <property type="entry name" value="50S RIBOSOMAL PROTEIN L4"/>
    <property type="match status" value="1"/>
</dbReference>
<dbReference type="NCBIfam" id="TIGR03953">
    <property type="entry name" value="rplD_bact"/>
    <property type="match status" value="1"/>
</dbReference>
<proteinExistence type="inferred from homology"/>
<evidence type="ECO:0000256" key="1">
    <source>
        <dbReference type="ARBA" id="ARBA00004083"/>
    </source>
</evidence>
<dbReference type="AlphaFoldDB" id="A0A4D6WP87"/>
<keyword evidence="4" id="KW-0694">RNA-binding</keyword>
<name>A0A4D6WP87_9FLOR</name>
<evidence type="ECO:0000256" key="6">
    <source>
        <dbReference type="ARBA" id="ARBA00023274"/>
    </source>
</evidence>
<comment type="similarity">
    <text evidence="2">Belongs to the universal ribosomal protein uL4 family.</text>
</comment>
<keyword evidence="3" id="KW-0699">rRNA-binding</keyword>
<dbReference type="PANTHER" id="PTHR10746:SF17">
    <property type="entry name" value="LARGE RIBOSOMAL SUBUNIT PROTEIN UL4C"/>
    <property type="match status" value="1"/>
</dbReference>
<evidence type="ECO:0000256" key="9">
    <source>
        <dbReference type="SAM" id="MobiDB-lite"/>
    </source>
</evidence>
<evidence type="ECO:0000256" key="8">
    <source>
        <dbReference type="ARBA" id="ARBA00035387"/>
    </source>
</evidence>
<dbReference type="InterPro" id="IPR013005">
    <property type="entry name" value="Ribosomal_uL4-like"/>
</dbReference>
<evidence type="ECO:0000256" key="3">
    <source>
        <dbReference type="ARBA" id="ARBA00022730"/>
    </source>
</evidence>
<accession>A0A4D6WP87</accession>
<protein>
    <recommendedName>
        <fullName evidence="7">Large ribosomal subunit protein uL4c</fullName>
    </recommendedName>
    <alternativeName>
        <fullName evidence="8">50S ribosomal protein L4, chloroplastic</fullName>
    </alternativeName>
</protein>
<evidence type="ECO:0000256" key="5">
    <source>
        <dbReference type="ARBA" id="ARBA00022980"/>
    </source>
</evidence>
<feature type="compositionally biased region" description="Polar residues" evidence="9">
    <location>
        <begin position="46"/>
        <end position="58"/>
    </location>
</feature>
<reference evidence="10" key="2">
    <citation type="submission" date="2019-04" db="EMBL/GenBank/DDBJ databases">
        <authorList>
            <person name="Pasella M."/>
        </authorList>
    </citation>
    <scope>NUCLEOTIDE SEQUENCE</scope>
    <source>
        <strain evidence="10">PD2952</strain>
    </source>
</reference>
<reference evidence="10" key="1">
    <citation type="journal article" date="2019" name="Mol. Phylogenet. Evol.">
        <title>Morphological evolution and classification of the red algal order Ceramiales inferred using plastid phylogenomics.</title>
        <authorList>
            <person name="Diaz-Tapia P."/>
            <person name="Pasella M.M."/>
            <person name="Verbruggen H."/>
            <person name="Maggs C.A."/>
        </authorList>
    </citation>
    <scope>NUCLEOTIDE SEQUENCE</scope>
    <source>
        <strain evidence="10">PD2952</strain>
    </source>
</reference>
<dbReference type="GO" id="GO:0019843">
    <property type="term" value="F:rRNA binding"/>
    <property type="evidence" value="ECO:0007669"/>
    <property type="project" value="UniProtKB-KW"/>
</dbReference>
<evidence type="ECO:0000256" key="2">
    <source>
        <dbReference type="ARBA" id="ARBA00010528"/>
    </source>
</evidence>
<feature type="region of interest" description="Disordered" evidence="9">
    <location>
        <begin position="46"/>
        <end position="75"/>
    </location>
</feature>
<dbReference type="InterPro" id="IPR002136">
    <property type="entry name" value="Ribosomal_uL4"/>
</dbReference>
<evidence type="ECO:0000313" key="10">
    <source>
        <dbReference type="EMBL" id="QCI05457.1"/>
    </source>
</evidence>
<dbReference type="Gene3D" id="3.40.1370.10">
    <property type="match status" value="1"/>
</dbReference>
<feature type="compositionally biased region" description="Basic residues" evidence="9">
    <location>
        <begin position="62"/>
        <end position="73"/>
    </location>
</feature>
<sequence>MIITKKLIYYVHSTEQSQEICLNIHNNDKQNMYVIHKTIKIQLTNQRQGNANTKTRSQVRGGGKKPWKQKGTGKARAGSIRSPLWAGGGVVFGPQTRTYKAKINKKEKLLALKAILYNKYSKTTVVDDFAKSIDQQPKTKTILNELCHLNIIKPNASGKDRILIILDKITSNQYLSARNLPNINFMSVYNLNLLHIIQAKNIIITLDALKIMQQKYSS</sequence>
<keyword evidence="10" id="KW-0934">Plastid</keyword>
<organism evidence="10">
    <name type="scientific">Crouania attenuata</name>
    <dbReference type="NCBI Taxonomy" id="42002"/>
    <lineage>
        <taxon>Eukaryota</taxon>
        <taxon>Rhodophyta</taxon>
        <taxon>Florideophyceae</taxon>
        <taxon>Rhodymeniophycidae</taxon>
        <taxon>Ceramiales</taxon>
        <taxon>Callithamniaceae</taxon>
        <taxon>Crouania</taxon>
    </lineage>
</organism>
<keyword evidence="6" id="KW-0687">Ribonucleoprotein</keyword>
<dbReference type="GO" id="GO:0005840">
    <property type="term" value="C:ribosome"/>
    <property type="evidence" value="ECO:0007669"/>
    <property type="project" value="UniProtKB-KW"/>
</dbReference>
<dbReference type="Pfam" id="PF00573">
    <property type="entry name" value="Ribosomal_L4"/>
    <property type="match status" value="1"/>
</dbReference>
<dbReference type="SUPFAM" id="SSF52166">
    <property type="entry name" value="Ribosomal protein L4"/>
    <property type="match status" value="1"/>
</dbReference>
<gene>
    <name evidence="10" type="primary">rpl4</name>
</gene>
<evidence type="ECO:0000256" key="7">
    <source>
        <dbReference type="ARBA" id="ARBA00035208"/>
    </source>
</evidence>